<sequence>MQLANKLRIAVIGQSVFGQEVFRSLRKEGHSIVGVFTVPDINGKQDPLGEKFLLYLPLTNVVLQVCWWSETCMWWRCFDNPKINQC</sequence>
<dbReference type="Proteomes" id="UP000694388">
    <property type="component" value="Unplaced"/>
</dbReference>
<dbReference type="GeneTree" id="ENSGT00930000152735"/>
<evidence type="ECO:0000313" key="1">
    <source>
        <dbReference type="Ensembl" id="ENSEBUP00000005595.1"/>
    </source>
</evidence>
<protein>
    <submittedName>
        <fullName evidence="1">Uncharacterized protein</fullName>
    </submittedName>
</protein>
<evidence type="ECO:0000313" key="2">
    <source>
        <dbReference type="Proteomes" id="UP000694388"/>
    </source>
</evidence>
<reference evidence="1" key="2">
    <citation type="submission" date="2025-09" db="UniProtKB">
        <authorList>
            <consortium name="Ensembl"/>
        </authorList>
    </citation>
    <scope>IDENTIFICATION</scope>
</reference>
<dbReference type="Ensembl" id="ENSEBUT00000006036.1">
    <property type="protein sequence ID" value="ENSEBUP00000005595.1"/>
    <property type="gene ID" value="ENSEBUG00000003791.1"/>
</dbReference>
<accession>A0A8C4NE96</accession>
<name>A0A8C4NE96_EPTBU</name>
<reference evidence="1" key="1">
    <citation type="submission" date="2025-08" db="UniProtKB">
        <authorList>
            <consortium name="Ensembl"/>
        </authorList>
    </citation>
    <scope>IDENTIFICATION</scope>
</reference>
<organism evidence="1 2">
    <name type="scientific">Eptatretus burgeri</name>
    <name type="common">Inshore hagfish</name>
    <dbReference type="NCBI Taxonomy" id="7764"/>
    <lineage>
        <taxon>Eukaryota</taxon>
        <taxon>Metazoa</taxon>
        <taxon>Chordata</taxon>
        <taxon>Craniata</taxon>
        <taxon>Vertebrata</taxon>
        <taxon>Cyclostomata</taxon>
        <taxon>Myxini</taxon>
        <taxon>Myxiniformes</taxon>
        <taxon>Myxinidae</taxon>
        <taxon>Eptatretinae</taxon>
        <taxon>Eptatretus</taxon>
    </lineage>
</organism>
<keyword evidence="2" id="KW-1185">Reference proteome</keyword>
<proteinExistence type="predicted"/>
<dbReference type="AlphaFoldDB" id="A0A8C4NE96"/>